<reference evidence="2" key="1">
    <citation type="submission" date="2016-11" db="EMBL/GenBank/DDBJ databases">
        <authorList>
            <person name="Jaros S."/>
            <person name="Januszkiewicz K."/>
            <person name="Wedrychowicz H."/>
        </authorList>
    </citation>
    <scope>NUCLEOTIDE SEQUENCE [LARGE SCALE GENOMIC DNA]</scope>
    <source>
        <strain evidence="2">Y48</strain>
    </source>
</reference>
<sequence length="140" mass="15405">MSVVTDRRRSSRLRWYGGSSHRDEASLRIDEPGRHGCWVLRAGCELDAARQPQFSALLARSIRSGAHVVVLDLRGTDFLSIRVAALLGQAKSDAWDHGVELRLLTGGVEVERALELAGVRPLFRYYLSVDDATSSETGQG</sequence>
<dbReference type="EMBL" id="CP018082">
    <property type="protein sequence ID" value="APE35173.1"/>
    <property type="molecule type" value="Genomic_DNA"/>
</dbReference>
<dbReference type="InterPro" id="IPR002645">
    <property type="entry name" value="STAS_dom"/>
</dbReference>
<evidence type="ECO:0000313" key="3">
    <source>
        <dbReference type="Proteomes" id="UP000183810"/>
    </source>
</evidence>
<dbReference type="AlphaFoldDB" id="A0A1J0VT11"/>
<dbReference type="SUPFAM" id="SSF52091">
    <property type="entry name" value="SpoIIaa-like"/>
    <property type="match status" value="1"/>
</dbReference>
<protein>
    <recommendedName>
        <fullName evidence="1">STAS domain-containing protein</fullName>
    </recommendedName>
</protein>
<dbReference type="Gene3D" id="3.30.750.24">
    <property type="entry name" value="STAS domain"/>
    <property type="match status" value="1"/>
</dbReference>
<gene>
    <name evidence="2" type="ORF">BOX37_15825</name>
</gene>
<dbReference type="OrthoDB" id="4571483at2"/>
<feature type="domain" description="STAS" evidence="1">
    <location>
        <begin position="39"/>
        <end position="136"/>
    </location>
</feature>
<dbReference type="Pfam" id="PF01740">
    <property type="entry name" value="STAS"/>
    <property type="match status" value="1"/>
</dbReference>
<dbReference type="PROSITE" id="PS50801">
    <property type="entry name" value="STAS"/>
    <property type="match status" value="1"/>
</dbReference>
<dbReference type="InterPro" id="IPR036513">
    <property type="entry name" value="STAS_dom_sf"/>
</dbReference>
<accession>A0A1J0VT11</accession>
<keyword evidence="3" id="KW-1185">Reference proteome</keyword>
<evidence type="ECO:0000259" key="1">
    <source>
        <dbReference type="PROSITE" id="PS50801"/>
    </source>
</evidence>
<name>A0A1J0VT11_9NOCA</name>
<evidence type="ECO:0000313" key="2">
    <source>
        <dbReference type="EMBL" id="APE35173.1"/>
    </source>
</evidence>
<dbReference type="KEGG" id="nsl:BOX37_15825"/>
<organism evidence="2 3">
    <name type="scientific">Nocardia mangyaensis</name>
    <dbReference type="NCBI Taxonomy" id="2213200"/>
    <lineage>
        <taxon>Bacteria</taxon>
        <taxon>Bacillati</taxon>
        <taxon>Actinomycetota</taxon>
        <taxon>Actinomycetes</taxon>
        <taxon>Mycobacteriales</taxon>
        <taxon>Nocardiaceae</taxon>
        <taxon>Nocardia</taxon>
    </lineage>
</organism>
<dbReference type="CDD" id="cd07043">
    <property type="entry name" value="STAS_anti-anti-sigma_factors"/>
    <property type="match status" value="1"/>
</dbReference>
<proteinExistence type="predicted"/>
<dbReference type="Proteomes" id="UP000183810">
    <property type="component" value="Chromosome"/>
</dbReference>
<dbReference type="RefSeq" id="WP_071928359.1">
    <property type="nucleotide sequence ID" value="NZ_CP018082.1"/>
</dbReference>